<dbReference type="Proteomes" id="UP000236654">
    <property type="component" value="Unassembled WGS sequence"/>
</dbReference>
<evidence type="ECO:0000256" key="6">
    <source>
        <dbReference type="SAM" id="Phobius"/>
    </source>
</evidence>
<dbReference type="EMBL" id="PJNI01000005">
    <property type="protein sequence ID" value="PKR81190.1"/>
    <property type="molecule type" value="Genomic_DNA"/>
</dbReference>
<evidence type="ECO:0000313" key="8">
    <source>
        <dbReference type="Proteomes" id="UP000236654"/>
    </source>
</evidence>
<comment type="subcellular location">
    <subcellularLocation>
        <location evidence="1">Membrane</location>
        <topology evidence="1">Multi-pass membrane protein</topology>
    </subcellularLocation>
</comment>
<feature type="transmembrane region" description="Helical" evidence="6">
    <location>
        <begin position="192"/>
        <end position="213"/>
    </location>
</feature>
<dbReference type="GO" id="GO:0016020">
    <property type="term" value="C:membrane"/>
    <property type="evidence" value="ECO:0007669"/>
    <property type="project" value="UniProtKB-SubCell"/>
</dbReference>
<evidence type="ECO:0000256" key="3">
    <source>
        <dbReference type="ARBA" id="ARBA00022692"/>
    </source>
</evidence>
<accession>A0A2I0R475</accession>
<feature type="transmembrane region" description="Helical" evidence="6">
    <location>
        <begin position="219"/>
        <end position="246"/>
    </location>
</feature>
<evidence type="ECO:0000256" key="5">
    <source>
        <dbReference type="ARBA" id="ARBA00023136"/>
    </source>
</evidence>
<feature type="transmembrane region" description="Helical" evidence="6">
    <location>
        <begin position="6"/>
        <end position="36"/>
    </location>
</feature>
<evidence type="ECO:0000313" key="7">
    <source>
        <dbReference type="EMBL" id="PKR81190.1"/>
    </source>
</evidence>
<comment type="similarity">
    <text evidence="2">Belongs to the autoinducer-2 exporter (AI-2E) (TC 2.A.86) family.</text>
</comment>
<reference evidence="7 8" key="1">
    <citation type="submission" date="2017-12" db="EMBL/GenBank/DDBJ databases">
        <title>The draft genome sequence of Brumimicrobium saltpan LHR20.</title>
        <authorList>
            <person name="Do Z.-J."/>
            <person name="Luo H.-R."/>
        </authorList>
    </citation>
    <scope>NUCLEOTIDE SEQUENCE [LARGE SCALE GENOMIC DNA]</scope>
    <source>
        <strain evidence="7 8">LHR20</strain>
    </source>
</reference>
<dbReference type="OrthoDB" id="9793390at2"/>
<dbReference type="AlphaFoldDB" id="A0A2I0R475"/>
<sequence>MKNTAYFFITTIAIVIILIYGKSILIPFVFALLLWFIVRKIRQEFNKVKFINKYFPLWLKNLIPSVLLLIVLSFITKLMMMNIAVLTQSYSLYEGNIAVLIEQVNELFKINLIDFFKANAGTFDFGSILQKIIESLTSLVSNAFIILIYVLFILLEETNFYTKMKIAFAENEQILMLTKVLEEIEVSVSKYIGLKTLISFITGFASYIALYFIGIDAPLFWAFLIFLLNFIPTIGSLIATLFPMFFCLLQFGDFSKGLIVLGVVGGIQVLVGNVLEPKLAGNTLNISPLLAIFALTFWGALWGVTGMLVSVPITVIMVIVFSHFNMTKPIAIMFSEKGEI</sequence>
<keyword evidence="3 6" id="KW-0812">Transmembrane</keyword>
<dbReference type="GO" id="GO:0055085">
    <property type="term" value="P:transmembrane transport"/>
    <property type="evidence" value="ECO:0007669"/>
    <property type="project" value="TreeGrafter"/>
</dbReference>
<feature type="transmembrane region" description="Helical" evidence="6">
    <location>
        <begin position="57"/>
        <end position="76"/>
    </location>
</feature>
<evidence type="ECO:0000256" key="2">
    <source>
        <dbReference type="ARBA" id="ARBA00009773"/>
    </source>
</evidence>
<organism evidence="7 8">
    <name type="scientific">Brumimicrobium salinarum</name>
    <dbReference type="NCBI Taxonomy" id="2058658"/>
    <lineage>
        <taxon>Bacteria</taxon>
        <taxon>Pseudomonadati</taxon>
        <taxon>Bacteroidota</taxon>
        <taxon>Flavobacteriia</taxon>
        <taxon>Flavobacteriales</taxon>
        <taxon>Crocinitomicaceae</taxon>
        <taxon>Brumimicrobium</taxon>
    </lineage>
</organism>
<proteinExistence type="inferred from homology"/>
<evidence type="ECO:0000256" key="1">
    <source>
        <dbReference type="ARBA" id="ARBA00004141"/>
    </source>
</evidence>
<feature type="transmembrane region" description="Helical" evidence="6">
    <location>
        <begin position="295"/>
        <end position="321"/>
    </location>
</feature>
<dbReference type="PANTHER" id="PTHR21716">
    <property type="entry name" value="TRANSMEMBRANE PROTEIN"/>
    <property type="match status" value="1"/>
</dbReference>
<protein>
    <submittedName>
        <fullName evidence="7">AI-2E family transporter</fullName>
    </submittedName>
</protein>
<gene>
    <name evidence="7" type="ORF">CW751_06285</name>
</gene>
<dbReference type="InterPro" id="IPR002549">
    <property type="entry name" value="AI-2E-like"/>
</dbReference>
<feature type="transmembrane region" description="Helical" evidence="6">
    <location>
        <begin position="136"/>
        <end position="155"/>
    </location>
</feature>
<evidence type="ECO:0000256" key="4">
    <source>
        <dbReference type="ARBA" id="ARBA00022989"/>
    </source>
</evidence>
<dbReference type="PANTHER" id="PTHR21716:SF64">
    <property type="entry name" value="AI-2 TRANSPORT PROTEIN TQSA"/>
    <property type="match status" value="1"/>
</dbReference>
<dbReference type="Pfam" id="PF01594">
    <property type="entry name" value="AI-2E_transport"/>
    <property type="match status" value="1"/>
</dbReference>
<keyword evidence="5 6" id="KW-0472">Membrane</keyword>
<keyword evidence="4 6" id="KW-1133">Transmembrane helix</keyword>
<comment type="caution">
    <text evidence="7">The sequence shown here is derived from an EMBL/GenBank/DDBJ whole genome shotgun (WGS) entry which is preliminary data.</text>
</comment>
<feature type="transmembrane region" description="Helical" evidence="6">
    <location>
        <begin position="258"/>
        <end position="275"/>
    </location>
</feature>
<name>A0A2I0R475_9FLAO</name>
<keyword evidence="8" id="KW-1185">Reference proteome</keyword>
<dbReference type="RefSeq" id="WP_101334150.1">
    <property type="nucleotide sequence ID" value="NZ_PJNI01000005.1"/>
</dbReference>